<proteinExistence type="inferred from homology"/>
<feature type="transmembrane region" description="Helical" evidence="14">
    <location>
        <begin position="6"/>
        <end position="26"/>
    </location>
</feature>
<dbReference type="InterPro" id="IPR011851">
    <property type="entry name" value="Na/Pro_symporter"/>
</dbReference>
<name>A0A345NN86_9MICO</name>
<dbReference type="PANTHER" id="PTHR48086:SF3">
    <property type="entry name" value="SODIUM_PROLINE SYMPORTER"/>
    <property type="match status" value="1"/>
</dbReference>
<evidence type="ECO:0000256" key="9">
    <source>
        <dbReference type="ARBA" id="ARBA00023065"/>
    </source>
</evidence>
<feature type="transmembrane region" description="Helical" evidence="14">
    <location>
        <begin position="324"/>
        <end position="342"/>
    </location>
</feature>
<keyword evidence="11 14" id="KW-0739">Sodium transport</keyword>
<protein>
    <recommendedName>
        <fullName evidence="14">Sodium/proline symporter</fullName>
    </recommendedName>
    <alternativeName>
        <fullName evidence="14">Proline permease</fullName>
    </alternativeName>
</protein>
<dbReference type="InterPro" id="IPR001734">
    <property type="entry name" value="Na/solute_symporter"/>
</dbReference>
<dbReference type="Pfam" id="PF00474">
    <property type="entry name" value="SSF"/>
    <property type="match status" value="1"/>
</dbReference>
<evidence type="ECO:0000256" key="1">
    <source>
        <dbReference type="ARBA" id="ARBA00004651"/>
    </source>
</evidence>
<accession>A0A345NN86</accession>
<evidence type="ECO:0000256" key="12">
    <source>
        <dbReference type="ARBA" id="ARBA00033708"/>
    </source>
</evidence>
<dbReference type="OrthoDB" id="9789704at2"/>
<sequence>MSDHTYQLIAIGIYFTGMLGIGYFAYRRTSDLDDYMLAGRGLPPGVAALSAGASDMSGWLLMGLPGAIYASGLFEAWIAIGLTIGAWLNWKFVAPRLRAYTEVSENAITIPSYFEKRLKDRSHLLRICASLIVLVFFTFYVSSGMVAAGKFFQSSFGWTYLGGLLLVSAITLVYTMFGGFLGATLTDVAQGVLMFLALLAVPIVAIFRVGDIGTIGSRITDVNPEALNLFKGIGDGNPLLWGLAVFSTAAWGLGYFGQPHIIIRFMALRSAADAKAGRRIGISWMALTCLGAIGTALIGIGYFADDPEKPLGDPETVFLVLSQIFFHPLIAGLVLAAVLAAIMSTMSSQLVVCSSALVEDLYNIVGREPDPRRDVMLGRTGVLIIAVVALLLALNPNSSILELVAFAWAGFGGAFGPIVLLSLYWRKLTATGALAGMITGAVVVFVWGNIAVLSDQMYEIVPGFVLNLVVAVVVSSMTARPQPQVEAEFTAMEQLLSTGSFGTDETTRTTA</sequence>
<dbReference type="GO" id="GO:0031402">
    <property type="term" value="F:sodium ion binding"/>
    <property type="evidence" value="ECO:0007669"/>
    <property type="project" value="UniProtKB-UniRule"/>
</dbReference>
<keyword evidence="9 14" id="KW-0406">Ion transport</keyword>
<dbReference type="Gene3D" id="1.20.1730.10">
    <property type="entry name" value="Sodium/glucose cotransporter"/>
    <property type="match status" value="1"/>
</dbReference>
<evidence type="ECO:0000256" key="14">
    <source>
        <dbReference type="RuleBase" id="RU366012"/>
    </source>
</evidence>
<dbReference type="CDD" id="cd11475">
    <property type="entry name" value="SLC5sbd_PutP"/>
    <property type="match status" value="1"/>
</dbReference>
<dbReference type="GO" id="GO:0015193">
    <property type="term" value="F:L-proline transmembrane transporter activity"/>
    <property type="evidence" value="ECO:0007669"/>
    <property type="project" value="TreeGrafter"/>
</dbReference>
<evidence type="ECO:0000256" key="13">
    <source>
        <dbReference type="RuleBase" id="RU362091"/>
    </source>
</evidence>
<feature type="transmembrane region" description="Helical" evidence="14">
    <location>
        <begin position="284"/>
        <end position="304"/>
    </location>
</feature>
<dbReference type="InterPro" id="IPR038377">
    <property type="entry name" value="Na/Glc_symporter_sf"/>
</dbReference>
<evidence type="ECO:0000256" key="10">
    <source>
        <dbReference type="ARBA" id="ARBA00023136"/>
    </source>
</evidence>
<comment type="function">
    <text evidence="14">Catalyzes the sodium-dependent uptake of extracellular L-proline.</text>
</comment>
<keyword evidence="6 14" id="KW-0769">Symport</keyword>
<feature type="transmembrane region" description="Helical" evidence="14">
    <location>
        <begin position="124"/>
        <end position="148"/>
    </location>
</feature>
<comment type="catalytic activity">
    <reaction evidence="12">
        <text>L-proline(in) + Na(+)(in) = L-proline(out) + Na(+)(out)</text>
        <dbReference type="Rhea" id="RHEA:28967"/>
        <dbReference type="ChEBI" id="CHEBI:29101"/>
        <dbReference type="ChEBI" id="CHEBI:60039"/>
    </reaction>
</comment>
<keyword evidence="3 14" id="KW-0813">Transport</keyword>
<keyword evidence="10 14" id="KW-0472">Membrane</keyword>
<comment type="similarity">
    <text evidence="2 13">Belongs to the sodium:solute symporter (SSF) (TC 2.A.21) family.</text>
</comment>
<feature type="transmembrane region" description="Helical" evidence="14">
    <location>
        <begin position="432"/>
        <end position="454"/>
    </location>
</feature>
<evidence type="ECO:0000256" key="6">
    <source>
        <dbReference type="ARBA" id="ARBA00022847"/>
    </source>
</evidence>
<keyword evidence="14" id="KW-0029">Amino-acid transport</keyword>
<evidence type="ECO:0000256" key="4">
    <source>
        <dbReference type="ARBA" id="ARBA00022475"/>
    </source>
</evidence>
<keyword evidence="8 14" id="KW-0915">Sodium</keyword>
<dbReference type="GO" id="GO:0015824">
    <property type="term" value="P:proline transport"/>
    <property type="evidence" value="ECO:0007669"/>
    <property type="project" value="UniProtKB-UniRule"/>
</dbReference>
<dbReference type="KEGG" id="orn:DV701_10475"/>
<feature type="transmembrane region" description="Helical" evidence="14">
    <location>
        <begin position="188"/>
        <end position="207"/>
    </location>
</feature>
<dbReference type="RefSeq" id="WP_114928259.1">
    <property type="nucleotide sequence ID" value="NZ_CP031229.1"/>
</dbReference>
<dbReference type="GO" id="GO:0005886">
    <property type="term" value="C:plasma membrane"/>
    <property type="evidence" value="ECO:0007669"/>
    <property type="project" value="UniProtKB-SubCell"/>
</dbReference>
<evidence type="ECO:0000256" key="7">
    <source>
        <dbReference type="ARBA" id="ARBA00022989"/>
    </source>
</evidence>
<evidence type="ECO:0000256" key="11">
    <source>
        <dbReference type="ARBA" id="ARBA00023201"/>
    </source>
</evidence>
<dbReference type="PROSITE" id="PS50283">
    <property type="entry name" value="NA_SOLUT_SYMP_3"/>
    <property type="match status" value="1"/>
</dbReference>
<gene>
    <name evidence="15" type="primary">putP</name>
    <name evidence="15" type="ORF">DV701_10475</name>
</gene>
<dbReference type="EMBL" id="CP031229">
    <property type="protein sequence ID" value="AXH96494.1"/>
    <property type="molecule type" value="Genomic_DNA"/>
</dbReference>
<evidence type="ECO:0000256" key="8">
    <source>
        <dbReference type="ARBA" id="ARBA00023053"/>
    </source>
</evidence>
<dbReference type="NCBIfam" id="TIGR00813">
    <property type="entry name" value="sss"/>
    <property type="match status" value="1"/>
</dbReference>
<keyword evidence="16" id="KW-1185">Reference proteome</keyword>
<dbReference type="InterPro" id="IPR050277">
    <property type="entry name" value="Sodium:Solute_Symporter"/>
</dbReference>
<dbReference type="NCBIfam" id="TIGR02121">
    <property type="entry name" value="Na_Pro_sym"/>
    <property type="match status" value="1"/>
</dbReference>
<dbReference type="AlphaFoldDB" id="A0A345NN86"/>
<feature type="transmembrane region" description="Helical" evidence="14">
    <location>
        <begin position="239"/>
        <end position="263"/>
    </location>
</feature>
<dbReference type="GO" id="GO:0005298">
    <property type="term" value="F:proline:sodium symporter activity"/>
    <property type="evidence" value="ECO:0007669"/>
    <property type="project" value="UniProtKB-UniRule"/>
</dbReference>
<feature type="transmembrane region" description="Helical" evidence="14">
    <location>
        <begin position="67"/>
        <end position="88"/>
    </location>
</feature>
<comment type="subcellular location">
    <subcellularLocation>
        <location evidence="1 14">Cell membrane</location>
        <topology evidence="1 14">Multi-pass membrane protein</topology>
    </subcellularLocation>
</comment>
<evidence type="ECO:0000256" key="3">
    <source>
        <dbReference type="ARBA" id="ARBA00022448"/>
    </source>
</evidence>
<keyword evidence="7 14" id="KW-1133">Transmembrane helix</keyword>
<evidence type="ECO:0000313" key="16">
    <source>
        <dbReference type="Proteomes" id="UP000253790"/>
    </source>
</evidence>
<feature type="transmembrane region" description="Helical" evidence="14">
    <location>
        <begin position="400"/>
        <end position="425"/>
    </location>
</feature>
<dbReference type="Proteomes" id="UP000253790">
    <property type="component" value="Chromosome"/>
</dbReference>
<evidence type="ECO:0000256" key="5">
    <source>
        <dbReference type="ARBA" id="ARBA00022692"/>
    </source>
</evidence>
<reference evidence="15 16" key="1">
    <citation type="submission" date="2018-07" db="EMBL/GenBank/DDBJ databases">
        <title>Complete genome sequencing of Ornithinimicrobium sp. AMA3305.</title>
        <authorList>
            <person name="Bae J.-W."/>
        </authorList>
    </citation>
    <scope>NUCLEOTIDE SEQUENCE [LARGE SCALE GENOMIC DNA]</scope>
    <source>
        <strain evidence="15 16">AMA3305</strain>
    </source>
</reference>
<feature type="transmembrane region" description="Helical" evidence="14">
    <location>
        <begin position="376"/>
        <end position="394"/>
    </location>
</feature>
<organism evidence="15 16">
    <name type="scientific">Ornithinimicrobium avium</name>
    <dbReference type="NCBI Taxonomy" id="2283195"/>
    <lineage>
        <taxon>Bacteria</taxon>
        <taxon>Bacillati</taxon>
        <taxon>Actinomycetota</taxon>
        <taxon>Actinomycetes</taxon>
        <taxon>Micrococcales</taxon>
        <taxon>Ornithinimicrobiaceae</taxon>
        <taxon>Ornithinimicrobium</taxon>
    </lineage>
</organism>
<dbReference type="PANTHER" id="PTHR48086">
    <property type="entry name" value="SODIUM/PROLINE SYMPORTER-RELATED"/>
    <property type="match status" value="1"/>
</dbReference>
<keyword evidence="4 14" id="KW-1003">Cell membrane</keyword>
<evidence type="ECO:0000313" key="15">
    <source>
        <dbReference type="EMBL" id="AXH96494.1"/>
    </source>
</evidence>
<feature type="transmembrane region" description="Helical" evidence="14">
    <location>
        <begin position="160"/>
        <end position="181"/>
    </location>
</feature>
<dbReference type="PROSITE" id="PS00457">
    <property type="entry name" value="NA_SOLUT_SYMP_2"/>
    <property type="match status" value="1"/>
</dbReference>
<dbReference type="InterPro" id="IPR018212">
    <property type="entry name" value="Na/solute_symporter_CS"/>
</dbReference>
<evidence type="ECO:0000256" key="2">
    <source>
        <dbReference type="ARBA" id="ARBA00006434"/>
    </source>
</evidence>
<feature type="transmembrane region" description="Helical" evidence="14">
    <location>
        <begin position="460"/>
        <end position="479"/>
    </location>
</feature>
<keyword evidence="5 14" id="KW-0812">Transmembrane</keyword>